<accession>A0A1U7LJE5</accession>
<keyword evidence="3" id="KW-1185">Reference proteome</keyword>
<dbReference type="OrthoDB" id="416585at2759"/>
<dbReference type="Proteomes" id="UP000186594">
    <property type="component" value="Unassembled WGS sequence"/>
</dbReference>
<feature type="region of interest" description="Disordered" evidence="1">
    <location>
        <begin position="182"/>
        <end position="230"/>
    </location>
</feature>
<organism evidence="2 3">
    <name type="scientific">Neolecta irregularis (strain DAH-3)</name>
    <dbReference type="NCBI Taxonomy" id="1198029"/>
    <lineage>
        <taxon>Eukaryota</taxon>
        <taxon>Fungi</taxon>
        <taxon>Dikarya</taxon>
        <taxon>Ascomycota</taxon>
        <taxon>Taphrinomycotina</taxon>
        <taxon>Neolectales</taxon>
        <taxon>Neolectaceae</taxon>
        <taxon>Neolecta</taxon>
    </lineage>
</organism>
<proteinExistence type="predicted"/>
<evidence type="ECO:0000313" key="3">
    <source>
        <dbReference type="Proteomes" id="UP000186594"/>
    </source>
</evidence>
<protein>
    <submittedName>
        <fullName evidence="2">Uncharacterized protein</fullName>
    </submittedName>
</protein>
<comment type="caution">
    <text evidence="2">The sequence shown here is derived from an EMBL/GenBank/DDBJ whole genome shotgun (WGS) entry which is preliminary data.</text>
</comment>
<dbReference type="EMBL" id="LXFE01002790">
    <property type="protein sequence ID" value="OLL22775.1"/>
    <property type="molecule type" value="Genomic_DNA"/>
</dbReference>
<sequence>MIYWEAQMLASEDPRGISFNKMLILLSHWKIVDDNKSLALDEFLKRRARLQRVEELVSTDIISGFFQMMYSSRLYQANHSSRVKTQSAEVPQIVLHDPSSGPPTRPRLDLSGISSSEVIENLVPSPRVSGELSVHPSPSRWNRLGRSTSRRSSILGERLSPISPDGLTAIQFSENDRDSADRILDSFEESPWADALQRRSRSQSPTTTEMAHRNSYRSSESDGPLSPRLP</sequence>
<name>A0A1U7LJE5_NEOID</name>
<gene>
    <name evidence="2" type="ORF">NEOLI_004589</name>
</gene>
<dbReference type="AlphaFoldDB" id="A0A1U7LJE5"/>
<feature type="region of interest" description="Disordered" evidence="1">
    <location>
        <begin position="127"/>
        <end position="160"/>
    </location>
</feature>
<reference evidence="2 3" key="1">
    <citation type="submission" date="2016-04" db="EMBL/GenBank/DDBJ databases">
        <title>Evolutionary innovation and constraint leading to complex multicellularity in the Ascomycota.</title>
        <authorList>
            <person name="Cisse O."/>
            <person name="Nguyen A."/>
            <person name="Hewitt D.A."/>
            <person name="Jedd G."/>
            <person name="Stajich J.E."/>
        </authorList>
    </citation>
    <scope>NUCLEOTIDE SEQUENCE [LARGE SCALE GENOMIC DNA]</scope>
    <source>
        <strain evidence="2 3">DAH-3</strain>
    </source>
</reference>
<dbReference type="STRING" id="1198029.A0A1U7LJE5"/>
<evidence type="ECO:0000256" key="1">
    <source>
        <dbReference type="SAM" id="MobiDB-lite"/>
    </source>
</evidence>
<evidence type="ECO:0000313" key="2">
    <source>
        <dbReference type="EMBL" id="OLL22775.1"/>
    </source>
</evidence>